<sequence>MGKQSIEFKKESLGKPIAIGRSADLYALEDHKILKLFFPDAKESEIDLEVENTVEAYNQKASKMRCYGKAKVDNRFGIIFDRVEGISLTKLPDKNPLELFNIAGTLARLHYGIHQIKSDKYKDIKDVLNGCLSSEPLSFLSSGEKAKVKSYIAGLPNGNSILHLDFHPENVIVQGKEEIIIDWMTAAKGNTAADVAFTFLLFTDAELWPGTPKLKIIFYTLIRKFILRGYLKAYKHLSGITDAEIAAWRLPALILRLGLWNIESERERLRSQISRLVELGGKV</sequence>
<evidence type="ECO:0000313" key="3">
    <source>
        <dbReference type="Proteomes" id="UP000297891"/>
    </source>
</evidence>
<feature type="domain" description="Aminoglycoside phosphotransferase" evidence="1">
    <location>
        <begin position="158"/>
        <end position="204"/>
    </location>
</feature>
<dbReference type="SUPFAM" id="SSF56112">
    <property type="entry name" value="Protein kinase-like (PK-like)"/>
    <property type="match status" value="1"/>
</dbReference>
<dbReference type="OrthoDB" id="9802385at2"/>
<gene>
    <name evidence="2" type="ORF">EHQ30_09435</name>
</gene>
<organism evidence="2 3">
    <name type="scientific">Leptospira brenneri</name>
    <dbReference type="NCBI Taxonomy" id="2023182"/>
    <lineage>
        <taxon>Bacteria</taxon>
        <taxon>Pseudomonadati</taxon>
        <taxon>Spirochaetota</taxon>
        <taxon>Spirochaetia</taxon>
        <taxon>Leptospirales</taxon>
        <taxon>Leptospiraceae</taxon>
        <taxon>Leptospira</taxon>
    </lineage>
</organism>
<reference evidence="2" key="1">
    <citation type="journal article" date="2019" name="PLoS Negl. Trop. Dis.">
        <title>Revisiting the worldwide diversity of Leptospira species in the environment.</title>
        <authorList>
            <person name="Vincent A.T."/>
            <person name="Schiettekatte O."/>
            <person name="Bourhy P."/>
            <person name="Veyrier F.J."/>
            <person name="Picardeau M."/>
        </authorList>
    </citation>
    <scope>NUCLEOTIDE SEQUENCE [LARGE SCALE GENOMIC DNA]</scope>
    <source>
        <strain evidence="2">201800277</strain>
    </source>
</reference>
<proteinExistence type="predicted"/>
<dbReference type="InterPro" id="IPR002575">
    <property type="entry name" value="Aminoglycoside_PTrfase"/>
</dbReference>
<dbReference type="Gene3D" id="3.90.1200.10">
    <property type="match status" value="1"/>
</dbReference>
<dbReference type="Pfam" id="PF01636">
    <property type="entry name" value="APH"/>
    <property type="match status" value="1"/>
</dbReference>
<dbReference type="Proteomes" id="UP000297891">
    <property type="component" value="Unassembled WGS sequence"/>
</dbReference>
<evidence type="ECO:0000313" key="2">
    <source>
        <dbReference type="EMBL" id="TGK96793.1"/>
    </source>
</evidence>
<keyword evidence="2" id="KW-0808">Transferase</keyword>
<comment type="caution">
    <text evidence="2">The sequence shown here is derived from an EMBL/GenBank/DDBJ whole genome shotgun (WGS) entry which is preliminary data.</text>
</comment>
<name>A0A2M9Y529_9LEPT</name>
<dbReference type="EMBL" id="RQFP01000001">
    <property type="protein sequence ID" value="TGK96793.1"/>
    <property type="molecule type" value="Genomic_DNA"/>
</dbReference>
<accession>A0A2M9Y529</accession>
<dbReference type="RefSeq" id="WP_100789957.1">
    <property type="nucleotide sequence ID" value="NZ_NPDQ01000002.1"/>
</dbReference>
<dbReference type="AlphaFoldDB" id="A0A2M9Y529"/>
<protein>
    <submittedName>
        <fullName evidence="2">Phosphotransferase</fullName>
    </submittedName>
</protein>
<dbReference type="InterPro" id="IPR011009">
    <property type="entry name" value="Kinase-like_dom_sf"/>
</dbReference>
<evidence type="ECO:0000259" key="1">
    <source>
        <dbReference type="Pfam" id="PF01636"/>
    </source>
</evidence>
<keyword evidence="3" id="KW-1185">Reference proteome</keyword>
<dbReference type="GO" id="GO:0016740">
    <property type="term" value="F:transferase activity"/>
    <property type="evidence" value="ECO:0007669"/>
    <property type="project" value="UniProtKB-KW"/>
</dbReference>